<dbReference type="OrthoDB" id="5522667at2"/>
<comment type="caution">
    <text evidence="1">The sequence shown here is derived from an EMBL/GenBank/DDBJ whole genome shotgun (WGS) entry which is preliminary data.</text>
</comment>
<keyword evidence="2" id="KW-1185">Reference proteome</keyword>
<reference evidence="1 2" key="1">
    <citation type="submission" date="2013-05" db="EMBL/GenBank/DDBJ databases">
        <title>Genome assembly of Chondromyces apiculatus DSM 436.</title>
        <authorList>
            <person name="Sharma G."/>
            <person name="Khatri I."/>
            <person name="Kaur C."/>
            <person name="Mayilraj S."/>
            <person name="Subramanian S."/>
        </authorList>
    </citation>
    <scope>NUCLEOTIDE SEQUENCE [LARGE SCALE GENOMIC DNA]</scope>
    <source>
        <strain evidence="1 2">DSM 436</strain>
    </source>
</reference>
<dbReference type="AlphaFoldDB" id="A0A017T7S5"/>
<evidence type="ECO:0000313" key="1">
    <source>
        <dbReference type="EMBL" id="EYF05323.1"/>
    </source>
</evidence>
<evidence type="ECO:0008006" key="3">
    <source>
        <dbReference type="Google" id="ProtNLM"/>
    </source>
</evidence>
<dbReference type="EMBL" id="ASRX01000025">
    <property type="protein sequence ID" value="EYF05323.1"/>
    <property type="molecule type" value="Genomic_DNA"/>
</dbReference>
<evidence type="ECO:0000313" key="2">
    <source>
        <dbReference type="Proteomes" id="UP000019678"/>
    </source>
</evidence>
<protein>
    <recommendedName>
        <fullName evidence="3">Tryptophan synthase alpha chain</fullName>
    </recommendedName>
</protein>
<gene>
    <name evidence="1" type="ORF">CAP_3464</name>
</gene>
<name>A0A017T7S5_9BACT</name>
<organism evidence="1 2">
    <name type="scientific">Chondromyces apiculatus DSM 436</name>
    <dbReference type="NCBI Taxonomy" id="1192034"/>
    <lineage>
        <taxon>Bacteria</taxon>
        <taxon>Pseudomonadati</taxon>
        <taxon>Myxococcota</taxon>
        <taxon>Polyangia</taxon>
        <taxon>Polyangiales</taxon>
        <taxon>Polyangiaceae</taxon>
        <taxon>Chondromyces</taxon>
    </lineage>
</organism>
<proteinExistence type="predicted"/>
<dbReference type="STRING" id="1192034.CAP_3464"/>
<accession>A0A017T7S5</accession>
<sequence length="444" mass="44006">MRLSAWISVAVATLAAVVVLPAGCTQDFGRFEPLPTPTCGETEKLCNGGCVSRLNAAYGCGESCTPCAFPNATAACVGDVCEIGTCAAGFANCDGADDGGNGCETSLNTTTNCGVCGRVCDGAEAGTATCVNGICGQSNCPAGFADCDDDASNGCEANLAEDATNCGTCGRPCSDAHVAGDPQCQDGLCVPACLDGFGDCTHPDISSADDGCESDLSNNVDHCGACDRECSGEHVASRSCSDGLCDSTCQIGWGNCTQPPPSALDDGCEDGVDNDNDECGSCINDCRNMNPENADAFTCSAGPNPQKTCGCTVDGDCNGDGTAAGTCTGGACTCNGTACRSGEVCILDGATSACSCMGGDGCGNGMTCCDAPLGCTNLSNNPGSCGACGRTCPSGFGCFNGRCHCNGDDDCDAGGGGSCSQGFCTCSDTECERGQRCQPDGQCG</sequence>
<dbReference type="Proteomes" id="UP000019678">
    <property type="component" value="Unassembled WGS sequence"/>
</dbReference>